<dbReference type="RefSeq" id="WP_106527960.1">
    <property type="nucleotide sequence ID" value="NZ_PYAW01000002.1"/>
</dbReference>
<proteinExistence type="predicted"/>
<dbReference type="OrthoDB" id="9798438at2"/>
<feature type="chain" id="PRO_5015136025" description="PE-PGRS family protein" evidence="1">
    <location>
        <begin position="21"/>
        <end position="283"/>
    </location>
</feature>
<keyword evidence="3" id="KW-1185">Reference proteome</keyword>
<gene>
    <name evidence="2" type="ORF">CLV51_102369</name>
</gene>
<evidence type="ECO:0000313" key="2">
    <source>
        <dbReference type="EMBL" id="PSL47513.1"/>
    </source>
</evidence>
<name>A0A2P8HMS2_CHINA</name>
<reference evidence="2 3" key="1">
    <citation type="submission" date="2018-03" db="EMBL/GenBank/DDBJ databases">
        <title>Genomic Encyclopedia of Archaeal and Bacterial Type Strains, Phase II (KMG-II): from individual species to whole genera.</title>
        <authorList>
            <person name="Goeker M."/>
        </authorList>
    </citation>
    <scope>NUCLEOTIDE SEQUENCE [LARGE SCALE GENOMIC DNA]</scope>
    <source>
        <strain evidence="2 3">DSM 24859</strain>
    </source>
</reference>
<organism evidence="2 3">
    <name type="scientific">Chitinophaga niastensis</name>
    <dbReference type="NCBI Taxonomy" id="536980"/>
    <lineage>
        <taxon>Bacteria</taxon>
        <taxon>Pseudomonadati</taxon>
        <taxon>Bacteroidota</taxon>
        <taxon>Chitinophagia</taxon>
        <taxon>Chitinophagales</taxon>
        <taxon>Chitinophagaceae</taxon>
        <taxon>Chitinophaga</taxon>
    </lineage>
</organism>
<protein>
    <recommendedName>
        <fullName evidence="4">PE-PGRS family protein</fullName>
    </recommendedName>
</protein>
<evidence type="ECO:0000256" key="1">
    <source>
        <dbReference type="SAM" id="SignalP"/>
    </source>
</evidence>
<comment type="caution">
    <text evidence="2">The sequence shown here is derived from an EMBL/GenBank/DDBJ whole genome shotgun (WGS) entry which is preliminary data.</text>
</comment>
<evidence type="ECO:0008006" key="4">
    <source>
        <dbReference type="Google" id="ProtNLM"/>
    </source>
</evidence>
<dbReference type="Proteomes" id="UP000240971">
    <property type="component" value="Unassembled WGS sequence"/>
</dbReference>
<feature type="signal peptide" evidence="1">
    <location>
        <begin position="1"/>
        <end position="20"/>
    </location>
</feature>
<accession>A0A2P8HMS2</accession>
<dbReference type="EMBL" id="PYAW01000002">
    <property type="protein sequence ID" value="PSL47513.1"/>
    <property type="molecule type" value="Genomic_DNA"/>
</dbReference>
<dbReference type="AlphaFoldDB" id="A0A2P8HMS2"/>
<keyword evidence="1" id="KW-0732">Signal</keyword>
<dbReference type="SUPFAM" id="SSF82171">
    <property type="entry name" value="DPP6 N-terminal domain-like"/>
    <property type="match status" value="1"/>
</dbReference>
<sequence length="283" mass="32031">MRALILLISIFFLFTAPSLAQSPKPQLLGNVVSDKLTEASGIASSTTLRGCYWTHNDSGNKPEVFLINSKAALISTIKLDGVSNRDWEDIAEGIGPVKGKYYVYVGDIGDNYGIRKHIRIYRFAEPEKMPAEKVHITPDILTLSFPNGARDAESLMIDPISKQIYIISKRERQVSLYKTDRLFFKDGDETILEKLIKLPYTWVTAGDISKDGHHIVIKTLTTVYYWHRNNNESVEQAMAKPAKELPYVIEKQGEGITITPDNDGYVTISEGENTPVYYYKWKF</sequence>
<evidence type="ECO:0000313" key="3">
    <source>
        <dbReference type="Proteomes" id="UP000240971"/>
    </source>
</evidence>